<evidence type="ECO:0000313" key="2">
    <source>
        <dbReference type="EMBL" id="SCC80391.1"/>
    </source>
</evidence>
<gene>
    <name evidence="2" type="ORF">GA0071312_1465</name>
    <name evidence="1" type="ORF">HLUCCO17_14090</name>
</gene>
<comment type="caution">
    <text evidence="1">The sequence shown here is derived from an EMBL/GenBank/DDBJ whole genome shotgun (WGS) entry which is preliminary data.</text>
</comment>
<name>A0A0P7XPW9_9HYPH</name>
<organism evidence="1 3">
    <name type="scientific">Saliniramus fredricksonii</name>
    <dbReference type="NCBI Taxonomy" id="1653334"/>
    <lineage>
        <taxon>Bacteria</taxon>
        <taxon>Pseudomonadati</taxon>
        <taxon>Pseudomonadota</taxon>
        <taxon>Alphaproteobacteria</taxon>
        <taxon>Hyphomicrobiales</taxon>
        <taxon>Salinarimonadaceae</taxon>
        <taxon>Saliniramus</taxon>
    </lineage>
</organism>
<sequence>MPKIRSPRYPQISLPEAIEKVRSVYDEDHLNTVPKEVMAAHMGYGSLNGKSLGVISAVSKYGLIEGGSSGMKLTDRALSIIAAIPGDPERLEALRSAARGPALFAELMDQFPNGASDAAIKSFLLHRKKFLPSAVDNAIRAYRGTVDFVEKEVLGYDSISEDEFEKEDGTQTPIDTVERQPRKITAGAVAAQTHSEAPFDIGFTKNAIRLAGSLNSQEDVEQVVSALSALKAFLPKKQDPQH</sequence>
<dbReference type="Proteomes" id="UP000182800">
    <property type="component" value="Unassembled WGS sequence"/>
</dbReference>
<dbReference type="RefSeq" id="WP_131817737.1">
    <property type="nucleotide sequence ID" value="NZ_FMBM01000002.1"/>
</dbReference>
<dbReference type="Proteomes" id="UP000050497">
    <property type="component" value="Unassembled WGS sequence"/>
</dbReference>
<evidence type="ECO:0000313" key="4">
    <source>
        <dbReference type="Proteomes" id="UP000182800"/>
    </source>
</evidence>
<reference evidence="1 3" key="1">
    <citation type="submission" date="2015-09" db="EMBL/GenBank/DDBJ databases">
        <title>Identification and resolution of microdiversity through metagenomic sequencing of parallel consortia.</title>
        <authorList>
            <person name="Nelson W.C."/>
            <person name="Romine M.F."/>
            <person name="Lindemann S.R."/>
        </authorList>
    </citation>
    <scope>NUCLEOTIDE SEQUENCE [LARGE SCALE GENOMIC DNA]</scope>
    <source>
        <strain evidence="1">HL-109</strain>
    </source>
</reference>
<dbReference type="EMBL" id="LJSX01000025">
    <property type="protein sequence ID" value="KPQ09559.1"/>
    <property type="molecule type" value="Genomic_DNA"/>
</dbReference>
<reference evidence="2 4" key="2">
    <citation type="submission" date="2016-08" db="EMBL/GenBank/DDBJ databases">
        <authorList>
            <person name="Varghese N."/>
            <person name="Submissions Spin"/>
        </authorList>
    </citation>
    <scope>NUCLEOTIDE SEQUENCE [LARGE SCALE GENOMIC DNA]</scope>
    <source>
        <strain evidence="2 4">HL-109</strain>
    </source>
</reference>
<evidence type="ECO:0000313" key="3">
    <source>
        <dbReference type="Proteomes" id="UP000050497"/>
    </source>
</evidence>
<dbReference type="OrthoDB" id="7959184at2"/>
<dbReference type="EMBL" id="FMBM01000002">
    <property type="protein sequence ID" value="SCC80391.1"/>
    <property type="molecule type" value="Genomic_DNA"/>
</dbReference>
<evidence type="ECO:0000313" key="1">
    <source>
        <dbReference type="EMBL" id="KPQ09559.1"/>
    </source>
</evidence>
<proteinExistence type="predicted"/>
<dbReference type="AlphaFoldDB" id="A0A0P7XPW9"/>
<accession>A0A0P7XPW9</accession>
<protein>
    <submittedName>
        <fullName evidence="1">Uncharacterized protein</fullName>
    </submittedName>
</protein>
<keyword evidence="4" id="KW-1185">Reference proteome</keyword>